<organism evidence="1 3">
    <name type="scientific">Rotaria magnacalcarata</name>
    <dbReference type="NCBI Taxonomy" id="392030"/>
    <lineage>
        <taxon>Eukaryota</taxon>
        <taxon>Metazoa</taxon>
        <taxon>Spiralia</taxon>
        <taxon>Gnathifera</taxon>
        <taxon>Rotifera</taxon>
        <taxon>Eurotatoria</taxon>
        <taxon>Bdelloidea</taxon>
        <taxon>Philodinida</taxon>
        <taxon>Philodinidae</taxon>
        <taxon>Rotaria</taxon>
    </lineage>
</organism>
<dbReference type="Proteomes" id="UP000681967">
    <property type="component" value="Unassembled WGS sequence"/>
</dbReference>
<dbReference type="EMBL" id="CAJOBJ010047935">
    <property type="protein sequence ID" value="CAF4359913.1"/>
    <property type="molecule type" value="Genomic_DNA"/>
</dbReference>
<dbReference type="AlphaFoldDB" id="A0A8S2SL72"/>
<dbReference type="EMBL" id="CAJOBH010023546">
    <property type="protein sequence ID" value="CAF4236324.1"/>
    <property type="molecule type" value="Genomic_DNA"/>
</dbReference>
<evidence type="ECO:0000313" key="1">
    <source>
        <dbReference type="EMBL" id="CAF4236324.1"/>
    </source>
</evidence>
<reference evidence="1" key="1">
    <citation type="submission" date="2021-02" db="EMBL/GenBank/DDBJ databases">
        <authorList>
            <person name="Nowell W R."/>
        </authorList>
    </citation>
    <scope>NUCLEOTIDE SEQUENCE</scope>
</reference>
<accession>A0A8S2SL72</accession>
<feature type="non-terminal residue" evidence="1">
    <location>
        <position position="1"/>
    </location>
</feature>
<feature type="non-terminal residue" evidence="1">
    <location>
        <position position="77"/>
    </location>
</feature>
<name>A0A8S2SL72_9BILA</name>
<evidence type="ECO:0000313" key="2">
    <source>
        <dbReference type="EMBL" id="CAF4359913.1"/>
    </source>
</evidence>
<proteinExistence type="predicted"/>
<comment type="caution">
    <text evidence="1">The sequence shown here is derived from an EMBL/GenBank/DDBJ whole genome shotgun (WGS) entry which is preliminary data.</text>
</comment>
<protein>
    <submittedName>
        <fullName evidence="1">Uncharacterized protein</fullName>
    </submittedName>
</protein>
<evidence type="ECO:0000313" key="3">
    <source>
        <dbReference type="Proteomes" id="UP000681967"/>
    </source>
</evidence>
<dbReference type="Proteomes" id="UP000681720">
    <property type="component" value="Unassembled WGS sequence"/>
</dbReference>
<sequence length="77" mass="8766">QWEKVTEVPLSQRSARIDSLTDANQCQFRLISSSSEPEEIEKTESEVEPEVLTVHNVNEWLNSLHINPTSTNTVDID</sequence>
<gene>
    <name evidence="1" type="ORF">BYL167_LOCUS24978</name>
    <name evidence="2" type="ORF">GIL414_LOCUS28356</name>
</gene>